<evidence type="ECO:0000256" key="5">
    <source>
        <dbReference type="ARBA" id="ARBA00022801"/>
    </source>
</evidence>
<dbReference type="Pfam" id="PF01934">
    <property type="entry name" value="HepT-like"/>
    <property type="match status" value="1"/>
</dbReference>
<name>A0A3B1ATA5_9ZZZZ</name>
<dbReference type="InterPro" id="IPR008201">
    <property type="entry name" value="HepT-like"/>
</dbReference>
<keyword evidence="1" id="KW-0597">Phosphoprotein</keyword>
<sequence length="115" mass="13466">MKSNKKGNKDNAVYIEHMQDSILRIDEYVESKVRFYGSRLVQDAVIRNLQVMARSSQRLSDEIKSRYPDIPWDDISGFRNILVHDYLGIDLDVIWSVVEQELPQLEKILNDISLK</sequence>
<dbReference type="Gene3D" id="1.20.120.580">
    <property type="entry name" value="bsu32300-like"/>
    <property type="match status" value="1"/>
</dbReference>
<reference evidence="7" key="1">
    <citation type="submission" date="2018-06" db="EMBL/GenBank/DDBJ databases">
        <authorList>
            <person name="Zhirakovskaya E."/>
        </authorList>
    </citation>
    <scope>NUCLEOTIDE SEQUENCE</scope>
</reference>
<dbReference type="EMBL" id="UOFR01000045">
    <property type="protein sequence ID" value="VAW97234.1"/>
    <property type="molecule type" value="Genomic_DNA"/>
</dbReference>
<dbReference type="PANTHER" id="PTHR34139:SF1">
    <property type="entry name" value="RNASE MJ1380-RELATED"/>
    <property type="match status" value="1"/>
</dbReference>
<dbReference type="PANTHER" id="PTHR34139">
    <property type="entry name" value="UPF0331 PROTEIN MJ0127"/>
    <property type="match status" value="1"/>
</dbReference>
<gene>
    <name evidence="7" type="ORF">MNBD_GAMMA21-867</name>
</gene>
<dbReference type="GO" id="GO:0004540">
    <property type="term" value="F:RNA nuclease activity"/>
    <property type="evidence" value="ECO:0007669"/>
    <property type="project" value="InterPro"/>
</dbReference>
<dbReference type="InterPro" id="IPR037038">
    <property type="entry name" value="HepT-like_sf"/>
</dbReference>
<keyword evidence="5" id="KW-0378">Hydrolase</keyword>
<evidence type="ECO:0000256" key="4">
    <source>
        <dbReference type="ARBA" id="ARBA00022741"/>
    </source>
</evidence>
<evidence type="ECO:0000256" key="6">
    <source>
        <dbReference type="ARBA" id="ARBA00024207"/>
    </source>
</evidence>
<evidence type="ECO:0000256" key="1">
    <source>
        <dbReference type="ARBA" id="ARBA00022553"/>
    </source>
</evidence>
<evidence type="ECO:0008006" key="8">
    <source>
        <dbReference type="Google" id="ProtNLM"/>
    </source>
</evidence>
<dbReference type="GO" id="GO:0110001">
    <property type="term" value="C:toxin-antitoxin complex"/>
    <property type="evidence" value="ECO:0007669"/>
    <property type="project" value="InterPro"/>
</dbReference>
<protein>
    <recommendedName>
        <fullName evidence="8">DUF86 domain-containing protein</fullName>
    </recommendedName>
</protein>
<dbReference type="GO" id="GO:0000166">
    <property type="term" value="F:nucleotide binding"/>
    <property type="evidence" value="ECO:0007669"/>
    <property type="project" value="UniProtKB-KW"/>
</dbReference>
<dbReference type="InterPro" id="IPR051813">
    <property type="entry name" value="HepT_RNase_toxin"/>
</dbReference>
<comment type="similarity">
    <text evidence="6">Belongs to the HepT RNase toxin family.</text>
</comment>
<proteinExistence type="inferred from homology"/>
<evidence type="ECO:0000313" key="7">
    <source>
        <dbReference type="EMBL" id="VAW97234.1"/>
    </source>
</evidence>
<organism evidence="7">
    <name type="scientific">hydrothermal vent metagenome</name>
    <dbReference type="NCBI Taxonomy" id="652676"/>
    <lineage>
        <taxon>unclassified sequences</taxon>
        <taxon>metagenomes</taxon>
        <taxon>ecological metagenomes</taxon>
    </lineage>
</organism>
<evidence type="ECO:0000256" key="2">
    <source>
        <dbReference type="ARBA" id="ARBA00022649"/>
    </source>
</evidence>
<evidence type="ECO:0000256" key="3">
    <source>
        <dbReference type="ARBA" id="ARBA00022722"/>
    </source>
</evidence>
<accession>A0A3B1ATA5</accession>
<keyword evidence="3" id="KW-0540">Nuclease</keyword>
<keyword evidence="4" id="KW-0547">Nucleotide-binding</keyword>
<keyword evidence="2" id="KW-1277">Toxin-antitoxin system</keyword>
<dbReference type="AlphaFoldDB" id="A0A3B1ATA5"/>
<dbReference type="GO" id="GO:0016787">
    <property type="term" value="F:hydrolase activity"/>
    <property type="evidence" value="ECO:0007669"/>
    <property type="project" value="UniProtKB-KW"/>
</dbReference>